<protein>
    <recommendedName>
        <fullName evidence="4">Lipoprotein</fullName>
    </recommendedName>
</protein>
<dbReference type="AlphaFoldDB" id="A0A2R8BQ93"/>
<dbReference type="RefSeq" id="WP_108892257.1">
    <property type="nucleotide sequence ID" value="NZ_ONZF01000001.1"/>
</dbReference>
<feature type="region of interest" description="Disordered" evidence="1">
    <location>
        <begin position="44"/>
        <end position="64"/>
    </location>
</feature>
<proteinExistence type="predicted"/>
<dbReference type="Proteomes" id="UP000244912">
    <property type="component" value="Unassembled WGS sequence"/>
</dbReference>
<name>A0A2R8BQ93_9RHOB</name>
<gene>
    <name evidence="2" type="ORF">PAA8504_00144</name>
</gene>
<evidence type="ECO:0008006" key="4">
    <source>
        <dbReference type="Google" id="ProtNLM"/>
    </source>
</evidence>
<accession>A0A2R8BQ93</accession>
<evidence type="ECO:0000313" key="2">
    <source>
        <dbReference type="EMBL" id="SPJ22353.1"/>
    </source>
</evidence>
<reference evidence="3" key="1">
    <citation type="submission" date="2018-03" db="EMBL/GenBank/DDBJ databases">
        <authorList>
            <person name="Rodrigo-Torres L."/>
            <person name="Arahal R. D."/>
            <person name="Lucena T."/>
        </authorList>
    </citation>
    <scope>NUCLEOTIDE SEQUENCE [LARGE SCALE GENOMIC DNA]</scope>
    <source>
        <strain evidence="3">CECT 8504</strain>
    </source>
</reference>
<organism evidence="2 3">
    <name type="scientific">Palleronia abyssalis</name>
    <dbReference type="NCBI Taxonomy" id="1501240"/>
    <lineage>
        <taxon>Bacteria</taxon>
        <taxon>Pseudomonadati</taxon>
        <taxon>Pseudomonadota</taxon>
        <taxon>Alphaproteobacteria</taxon>
        <taxon>Rhodobacterales</taxon>
        <taxon>Roseobacteraceae</taxon>
        <taxon>Palleronia</taxon>
    </lineage>
</organism>
<sequence>MILRLAALGAVHGTVGVAIGLTGVLAACTVAQVAKKGVGVTSRGMVPGTPVMPREPMAPTRPKA</sequence>
<evidence type="ECO:0000313" key="3">
    <source>
        <dbReference type="Proteomes" id="UP000244912"/>
    </source>
</evidence>
<dbReference type="EMBL" id="ONZF01000001">
    <property type="protein sequence ID" value="SPJ22353.1"/>
    <property type="molecule type" value="Genomic_DNA"/>
</dbReference>
<keyword evidence="3" id="KW-1185">Reference proteome</keyword>
<evidence type="ECO:0000256" key="1">
    <source>
        <dbReference type="SAM" id="MobiDB-lite"/>
    </source>
</evidence>
<dbReference type="PROSITE" id="PS51257">
    <property type="entry name" value="PROKAR_LIPOPROTEIN"/>
    <property type="match status" value="1"/>
</dbReference>